<name>A0AAD3HJI5_9CHLO</name>
<keyword evidence="3" id="KW-1185">Reference proteome</keyword>
<evidence type="ECO:0000313" key="3">
    <source>
        <dbReference type="Proteomes" id="UP001054857"/>
    </source>
</evidence>
<sequence length="132" mass="12514">LMPPPLIVANPDVVTVDGSQLVPMPGSLAAVYGGAGGRVVLMGKPAALIYSAAGAALGLGPGELLAVGDSLEHDIAGAAAAGIDSLLIAGGIHAGELLPGSTHGSVDGSPPSGAQQGDAFAGDEVAVDMAAL</sequence>
<organism evidence="2 3">
    <name type="scientific">Astrephomene gubernaculifera</name>
    <dbReference type="NCBI Taxonomy" id="47775"/>
    <lineage>
        <taxon>Eukaryota</taxon>
        <taxon>Viridiplantae</taxon>
        <taxon>Chlorophyta</taxon>
        <taxon>core chlorophytes</taxon>
        <taxon>Chlorophyceae</taxon>
        <taxon>CS clade</taxon>
        <taxon>Chlamydomonadales</taxon>
        <taxon>Astrephomenaceae</taxon>
        <taxon>Astrephomene</taxon>
    </lineage>
</organism>
<evidence type="ECO:0000256" key="1">
    <source>
        <dbReference type="SAM" id="MobiDB-lite"/>
    </source>
</evidence>
<feature type="non-terminal residue" evidence="2">
    <location>
        <position position="1"/>
    </location>
</feature>
<evidence type="ECO:0000313" key="2">
    <source>
        <dbReference type="EMBL" id="GFR42665.1"/>
    </source>
</evidence>
<dbReference type="GO" id="GO:0016791">
    <property type="term" value="F:phosphatase activity"/>
    <property type="evidence" value="ECO:0007669"/>
    <property type="project" value="TreeGrafter"/>
</dbReference>
<dbReference type="Proteomes" id="UP001054857">
    <property type="component" value="Unassembled WGS sequence"/>
</dbReference>
<dbReference type="GO" id="GO:0009507">
    <property type="term" value="C:chloroplast"/>
    <property type="evidence" value="ECO:0007669"/>
    <property type="project" value="TreeGrafter"/>
</dbReference>
<dbReference type="Pfam" id="PF13242">
    <property type="entry name" value="Hydrolase_like"/>
    <property type="match status" value="1"/>
</dbReference>
<dbReference type="AlphaFoldDB" id="A0AAD3HJI5"/>
<dbReference type="Gene3D" id="3.40.50.1000">
    <property type="entry name" value="HAD superfamily/HAD-like"/>
    <property type="match status" value="1"/>
</dbReference>
<reference evidence="2 3" key="1">
    <citation type="journal article" date="2021" name="Sci. Rep.">
        <title>Genome sequencing of the multicellular alga Astrephomene provides insights into convergent evolution of germ-soma differentiation.</title>
        <authorList>
            <person name="Yamashita S."/>
            <person name="Yamamoto K."/>
            <person name="Matsuzaki R."/>
            <person name="Suzuki S."/>
            <person name="Yamaguchi H."/>
            <person name="Hirooka S."/>
            <person name="Minakuchi Y."/>
            <person name="Miyagishima S."/>
            <person name="Kawachi M."/>
            <person name="Toyoda A."/>
            <person name="Nozaki H."/>
        </authorList>
    </citation>
    <scope>NUCLEOTIDE SEQUENCE [LARGE SCALE GENOMIC DNA]</scope>
    <source>
        <strain evidence="2 3">NIES-4017</strain>
    </source>
</reference>
<dbReference type="PANTHER" id="PTHR19288:SF90">
    <property type="entry name" value="OS08G0542600 PROTEIN"/>
    <property type="match status" value="1"/>
</dbReference>
<evidence type="ECO:0008006" key="4">
    <source>
        <dbReference type="Google" id="ProtNLM"/>
    </source>
</evidence>
<feature type="region of interest" description="Disordered" evidence="1">
    <location>
        <begin position="100"/>
        <end position="119"/>
    </location>
</feature>
<dbReference type="InterPro" id="IPR023214">
    <property type="entry name" value="HAD_sf"/>
</dbReference>
<comment type="caution">
    <text evidence="2">The sequence shown here is derived from an EMBL/GenBank/DDBJ whole genome shotgun (WGS) entry which is preliminary data.</text>
</comment>
<dbReference type="PANTHER" id="PTHR19288">
    <property type="entry name" value="4-NITROPHENYLPHOSPHATASE-RELATED"/>
    <property type="match status" value="1"/>
</dbReference>
<feature type="non-terminal residue" evidence="2">
    <location>
        <position position="132"/>
    </location>
</feature>
<dbReference type="InterPro" id="IPR036412">
    <property type="entry name" value="HAD-like_sf"/>
</dbReference>
<protein>
    <recommendedName>
        <fullName evidence="4">TIGR01459 family HAD-type hydrolase</fullName>
    </recommendedName>
</protein>
<proteinExistence type="predicted"/>
<accession>A0AAD3HJI5</accession>
<dbReference type="EMBL" id="BMAR01000003">
    <property type="protein sequence ID" value="GFR42665.1"/>
    <property type="molecule type" value="Genomic_DNA"/>
</dbReference>
<gene>
    <name evidence="2" type="ORF">Agub_g3602</name>
</gene>
<dbReference type="SUPFAM" id="SSF56784">
    <property type="entry name" value="HAD-like"/>
    <property type="match status" value="1"/>
</dbReference>